<dbReference type="GeneID" id="94439980"/>
<sequence length="390" mass="42383">MEYIKAGRLIDGCGNVSENMILCIDEGKIKGILKAEQMAKEVEFIDYSDFTILPGLINAHIHAFSPCDMRAEEEQARTPLQKAYDGERFMHDLLYSGVTAARSLGSEGTSEQQLRDCINNGTVIGPDLVVCGRVITMSGGHGWSDGMQSDGVDECRKNTRILLREGADVIKIMATGGVMTKGVEPGSAQLTMEEMKVCVEEAHKAGKKTATHAQGNQGIRNALNAGIDSIEHGIYLDDEVIAQMLRQGTYLVPTLAAPKCIVDHGEGILPDYVMRKSKLVIDAHVESFKRAYAAGVKIAVGTDAGTPYNFHDKTAYELELMVKYGVAPMEAITFATHNSAECLGIEADHGTIEVGKFADLIVLEKNPLDDITALQNVNKVYKHGVLVLNR</sequence>
<feature type="domain" description="Amidohydrolase-related" evidence="1">
    <location>
        <begin position="51"/>
        <end position="387"/>
    </location>
</feature>
<dbReference type="AlphaFoldDB" id="A0A2V2F8G7"/>
<reference evidence="2 3" key="1">
    <citation type="submission" date="2018-05" db="EMBL/GenBank/DDBJ databases">
        <title>Genomic Encyclopedia of Type Strains, Phase IV (KMG-IV): sequencing the most valuable type-strain genomes for metagenomic binning, comparative biology and taxonomic classification.</title>
        <authorList>
            <person name="Goeker M."/>
        </authorList>
    </citation>
    <scope>NUCLEOTIDE SEQUENCE [LARGE SCALE GENOMIC DNA]</scope>
    <source>
        <strain evidence="2 3">JC118</strain>
    </source>
</reference>
<accession>A0A2V2F8G7</accession>
<dbReference type="InterPro" id="IPR011059">
    <property type="entry name" value="Metal-dep_hydrolase_composite"/>
</dbReference>
<dbReference type="Proteomes" id="UP000247612">
    <property type="component" value="Unassembled WGS sequence"/>
</dbReference>
<dbReference type="PANTHER" id="PTHR43135">
    <property type="entry name" value="ALPHA-D-RIBOSE 1-METHYLPHOSPHONATE 5-TRIPHOSPHATE DIPHOSPHATASE"/>
    <property type="match status" value="1"/>
</dbReference>
<dbReference type="EMBL" id="QJKH01000008">
    <property type="protein sequence ID" value="PXX78276.1"/>
    <property type="molecule type" value="Genomic_DNA"/>
</dbReference>
<evidence type="ECO:0000313" key="3">
    <source>
        <dbReference type="Proteomes" id="UP000247612"/>
    </source>
</evidence>
<dbReference type="Gene3D" id="2.30.40.10">
    <property type="entry name" value="Urease, subunit C, domain 1"/>
    <property type="match status" value="1"/>
</dbReference>
<dbReference type="STRING" id="1034346.GCA_000313565_00394"/>
<dbReference type="InterPro" id="IPR006680">
    <property type="entry name" value="Amidohydro-rel"/>
</dbReference>
<name>A0A2V2F8G7_9FIRM</name>
<dbReference type="SUPFAM" id="SSF51556">
    <property type="entry name" value="Metallo-dependent hydrolases"/>
    <property type="match status" value="1"/>
</dbReference>
<dbReference type="InterPro" id="IPR051781">
    <property type="entry name" value="Metallo-dep_Hydrolase"/>
</dbReference>
<dbReference type="GO" id="GO:0016810">
    <property type="term" value="F:hydrolase activity, acting on carbon-nitrogen (but not peptide) bonds"/>
    <property type="evidence" value="ECO:0007669"/>
    <property type="project" value="InterPro"/>
</dbReference>
<evidence type="ECO:0000313" key="2">
    <source>
        <dbReference type="EMBL" id="PXX78276.1"/>
    </source>
</evidence>
<keyword evidence="3" id="KW-1185">Reference proteome</keyword>
<keyword evidence="2" id="KW-0378">Hydrolase</keyword>
<organism evidence="2 3">
    <name type="scientific">Dielma fastidiosa</name>
    <dbReference type="NCBI Taxonomy" id="1034346"/>
    <lineage>
        <taxon>Bacteria</taxon>
        <taxon>Bacillati</taxon>
        <taxon>Bacillota</taxon>
        <taxon>Erysipelotrichia</taxon>
        <taxon>Erysipelotrichales</taxon>
        <taxon>Erysipelotrichaceae</taxon>
        <taxon>Dielma</taxon>
    </lineage>
</organism>
<dbReference type="Gene3D" id="3.20.20.140">
    <property type="entry name" value="Metal-dependent hydrolases"/>
    <property type="match status" value="1"/>
</dbReference>
<gene>
    <name evidence="2" type="ORF">DES51_108204</name>
</gene>
<dbReference type="CDD" id="cd01299">
    <property type="entry name" value="Met_dep_hydrolase_A"/>
    <property type="match status" value="1"/>
</dbReference>
<dbReference type="RefSeq" id="WP_022936697.1">
    <property type="nucleotide sequence ID" value="NZ_CABKRQ010000001.1"/>
</dbReference>
<dbReference type="InterPro" id="IPR057744">
    <property type="entry name" value="OTAase-like"/>
</dbReference>
<dbReference type="InterPro" id="IPR032466">
    <property type="entry name" value="Metal_Hydrolase"/>
</dbReference>
<dbReference type="Pfam" id="PF01979">
    <property type="entry name" value="Amidohydro_1"/>
    <property type="match status" value="1"/>
</dbReference>
<proteinExistence type="predicted"/>
<dbReference type="OrthoDB" id="9797498at2"/>
<evidence type="ECO:0000259" key="1">
    <source>
        <dbReference type="Pfam" id="PF01979"/>
    </source>
</evidence>
<dbReference type="SUPFAM" id="SSF51338">
    <property type="entry name" value="Composite domain of metallo-dependent hydrolases"/>
    <property type="match status" value="1"/>
</dbReference>
<comment type="caution">
    <text evidence="2">The sequence shown here is derived from an EMBL/GenBank/DDBJ whole genome shotgun (WGS) entry which is preliminary data.</text>
</comment>
<dbReference type="PANTHER" id="PTHR43135:SF3">
    <property type="entry name" value="ALPHA-D-RIBOSE 1-METHYLPHOSPHONATE 5-TRIPHOSPHATE DIPHOSPHATASE"/>
    <property type="match status" value="1"/>
</dbReference>
<protein>
    <submittedName>
        <fullName evidence="2">Imidazolonepropionase-like amidohydrolase</fullName>
    </submittedName>
</protein>